<comment type="caution">
    <text evidence="5">The sequence shown here is derived from an EMBL/GenBank/DDBJ whole genome shotgun (WGS) entry which is preliminary data.</text>
</comment>
<dbReference type="Pfam" id="PF01965">
    <property type="entry name" value="DJ-1_PfpI"/>
    <property type="match status" value="1"/>
</dbReference>
<accession>A0A0P9USF1</accession>
<dbReference type="InterPro" id="IPR052158">
    <property type="entry name" value="INH-QAR"/>
</dbReference>
<dbReference type="Gene3D" id="3.40.50.880">
    <property type="match status" value="1"/>
</dbReference>
<dbReference type="PROSITE" id="PS01124">
    <property type="entry name" value="HTH_ARAC_FAMILY_2"/>
    <property type="match status" value="1"/>
</dbReference>
<dbReference type="AlphaFoldDB" id="A0A0P9USF1"/>
<dbReference type="EMBL" id="RBUQ01000089">
    <property type="protein sequence ID" value="RMV40227.1"/>
    <property type="molecule type" value="Genomic_DNA"/>
</dbReference>
<proteinExistence type="predicted"/>
<evidence type="ECO:0000256" key="3">
    <source>
        <dbReference type="SAM" id="MobiDB-lite"/>
    </source>
</evidence>
<keyword evidence="2" id="KW-0804">Transcription</keyword>
<gene>
    <name evidence="5" type="ORF">ALP13_101346</name>
</gene>
<evidence type="ECO:0000256" key="1">
    <source>
        <dbReference type="ARBA" id="ARBA00023015"/>
    </source>
</evidence>
<dbReference type="InterPro" id="IPR018060">
    <property type="entry name" value="HTH_AraC"/>
</dbReference>
<dbReference type="GO" id="GO:0003700">
    <property type="term" value="F:DNA-binding transcription factor activity"/>
    <property type="evidence" value="ECO:0007669"/>
    <property type="project" value="InterPro"/>
</dbReference>
<dbReference type="InterPro" id="IPR002818">
    <property type="entry name" value="DJ-1/PfpI"/>
</dbReference>
<dbReference type="PANTHER" id="PTHR43130:SF3">
    <property type="entry name" value="HTH-TYPE TRANSCRIPTIONAL REGULATOR RV1931C"/>
    <property type="match status" value="1"/>
</dbReference>
<dbReference type="SMART" id="SM00342">
    <property type="entry name" value="HTH_ARAC"/>
    <property type="match status" value="1"/>
</dbReference>
<dbReference type="Gene3D" id="1.10.10.60">
    <property type="entry name" value="Homeodomain-like"/>
    <property type="match status" value="1"/>
</dbReference>
<evidence type="ECO:0000313" key="6">
    <source>
        <dbReference type="Proteomes" id="UP000271631"/>
    </source>
</evidence>
<dbReference type="GO" id="GO:0043565">
    <property type="term" value="F:sequence-specific DNA binding"/>
    <property type="evidence" value="ECO:0007669"/>
    <property type="project" value="InterPro"/>
</dbReference>
<evidence type="ECO:0000259" key="4">
    <source>
        <dbReference type="PROSITE" id="PS01124"/>
    </source>
</evidence>
<reference evidence="5 6" key="1">
    <citation type="submission" date="2018-08" db="EMBL/GenBank/DDBJ databases">
        <title>Recombination of ecologically and evolutionarily significant loci maintains genetic cohesion in the Pseudomonas syringae species complex.</title>
        <authorList>
            <person name="Dillon M."/>
            <person name="Thakur S."/>
            <person name="Almeida R.N.D."/>
            <person name="Weir B.S."/>
            <person name="Guttman D.S."/>
        </authorList>
    </citation>
    <scope>NUCLEOTIDE SEQUENCE [LARGE SCALE GENOMIC DNA]</scope>
    <source>
        <strain evidence="5 6">ICMP 11281</strain>
    </source>
</reference>
<dbReference type="CDD" id="cd03137">
    <property type="entry name" value="GATase1_AraC_1"/>
    <property type="match status" value="1"/>
</dbReference>
<organism evidence="5 6">
    <name type="scientific">Pseudomonas syringae pv. maculicola</name>
    <dbReference type="NCBI Taxonomy" id="59511"/>
    <lineage>
        <taxon>Bacteria</taxon>
        <taxon>Pseudomonadati</taxon>
        <taxon>Pseudomonadota</taxon>
        <taxon>Gammaproteobacteria</taxon>
        <taxon>Pseudomonadales</taxon>
        <taxon>Pseudomonadaceae</taxon>
        <taxon>Pseudomonas</taxon>
    </lineage>
</organism>
<keyword evidence="1" id="KW-0805">Transcription regulation</keyword>
<dbReference type="Proteomes" id="UP000271631">
    <property type="component" value="Unassembled WGS sequence"/>
</dbReference>
<feature type="domain" description="HTH araC/xylS-type" evidence="4">
    <location>
        <begin position="249"/>
        <end position="347"/>
    </location>
</feature>
<dbReference type="SUPFAM" id="SSF46689">
    <property type="entry name" value="Homeodomain-like"/>
    <property type="match status" value="2"/>
</dbReference>
<dbReference type="SUPFAM" id="SSF52317">
    <property type="entry name" value="Class I glutamine amidotransferase-like"/>
    <property type="match status" value="1"/>
</dbReference>
<evidence type="ECO:0000256" key="2">
    <source>
        <dbReference type="ARBA" id="ARBA00023163"/>
    </source>
</evidence>
<feature type="region of interest" description="Disordered" evidence="3">
    <location>
        <begin position="352"/>
        <end position="375"/>
    </location>
</feature>
<dbReference type="InterPro" id="IPR029062">
    <property type="entry name" value="Class_I_gatase-like"/>
</dbReference>
<dbReference type="Pfam" id="PF12833">
    <property type="entry name" value="HTH_18"/>
    <property type="match status" value="1"/>
</dbReference>
<name>A0A0P9USF1_PSEYM</name>
<dbReference type="InterPro" id="IPR009057">
    <property type="entry name" value="Homeodomain-like_sf"/>
</dbReference>
<evidence type="ECO:0000313" key="5">
    <source>
        <dbReference type="EMBL" id="RMV40227.1"/>
    </source>
</evidence>
<sequence>MLITPTQCIVALTVACISRAGLMQTTQLPRGSLMQSIRVAVLAFDGVSLFHLSVPGMVLGSAQFASGEPYYEVSYCAETPGMVISDQGIALAVTHGLELIEVSDVIVIPAWGDHSIAASLQLVQALQLANIQQKLIVGLCLGAFVLGDAGLLDGKEATTHWAVRDDFGRRFPEVRFRPEVLYVSDGNIITSAGTVAAIDCCLHLIRQRLGADVANRTAKMLVTPPHRQGGQAQYVEHPVPQLSSETNLSNVLTWARINLASNLSLDVLADMAKMSRRTFTRRFREVTGSTVSKWLNAERVARAQQLLETTDLPIECVAGEAGFGTPLSMRQQFGVHLGTSPSEYRRMFFREMKPAPTGGGSEHTAEPPIESGSKF</sequence>
<protein>
    <submittedName>
        <fullName evidence="5">Transcriptional regulator, AraC family</fullName>
    </submittedName>
</protein>
<dbReference type="PANTHER" id="PTHR43130">
    <property type="entry name" value="ARAC-FAMILY TRANSCRIPTIONAL REGULATOR"/>
    <property type="match status" value="1"/>
</dbReference>